<dbReference type="InterPro" id="IPR001041">
    <property type="entry name" value="2Fe-2S_ferredoxin-type"/>
</dbReference>
<dbReference type="CDD" id="cd00207">
    <property type="entry name" value="fer2"/>
    <property type="match status" value="1"/>
</dbReference>
<dbReference type="PROSITE" id="PS51340">
    <property type="entry name" value="MOSC"/>
    <property type="match status" value="1"/>
</dbReference>
<name>G9YBY2_HAFAL</name>
<sequence>MERGSAEMITLSKLYVHPIKSMRGLQLSQAQVLPSGLAFDRALMVTETDGTFITARQNPQMVTFTPALLPNGIALTGPDGESILVRWEDFIDLQQPTEVWGNHFSAQVAPPQINDWLSRYFKRAVQLRWLGNELSRRVKHHPDIPLTFADGYPFLLINEASFQNLQQRAPNAIRIEQFRPNIVVSGAKAFDEDSWLVIRIGEVIFDLVKPCSRCILTTVSTDRGRKHPAGEPLKTLQSFRTADNGDVDFGMNMIARSGGIIRQGDSVEILSVRPPRLYSACEVNDTLATPQTNEKSVNIEYQGQTFVGNNQQILLEQLEAQGIRIPYSCRAGLCGSCKITLVEGEVTPLKQSAISSNGTILSCSCIPKSSIKLS</sequence>
<dbReference type="PATRIC" id="fig|1002364.3.peg.3621"/>
<dbReference type="InterPro" id="IPR012675">
    <property type="entry name" value="Beta-grasp_dom_sf"/>
</dbReference>
<organism evidence="3 4">
    <name type="scientific">Hafnia alvei ATCC 51873</name>
    <dbReference type="NCBI Taxonomy" id="1002364"/>
    <lineage>
        <taxon>Bacteria</taxon>
        <taxon>Pseudomonadati</taxon>
        <taxon>Pseudomonadota</taxon>
        <taxon>Gammaproteobacteria</taxon>
        <taxon>Enterobacterales</taxon>
        <taxon>Hafniaceae</taxon>
        <taxon>Hafnia</taxon>
    </lineage>
</organism>
<dbReference type="Pfam" id="PF00111">
    <property type="entry name" value="Fer2"/>
    <property type="match status" value="1"/>
</dbReference>
<dbReference type="PANTHER" id="PTHR14237:SF19">
    <property type="entry name" value="MITOCHONDRIAL AMIDOXIME REDUCING COMPONENT 1"/>
    <property type="match status" value="1"/>
</dbReference>
<dbReference type="EMBL" id="AGCI01000099">
    <property type="protein sequence ID" value="EHM38891.1"/>
    <property type="molecule type" value="Genomic_DNA"/>
</dbReference>
<dbReference type="AlphaFoldDB" id="G9YBY2"/>
<comment type="caution">
    <text evidence="3">The sequence shown here is derived from an EMBL/GenBank/DDBJ whole genome shotgun (WGS) entry which is preliminary data.</text>
</comment>
<feature type="domain" description="MOSC" evidence="2">
    <location>
        <begin position="122"/>
        <end position="270"/>
    </location>
</feature>
<accession>G9YBY2</accession>
<evidence type="ECO:0000259" key="2">
    <source>
        <dbReference type="PROSITE" id="PS51340"/>
    </source>
</evidence>
<dbReference type="Pfam" id="PF03473">
    <property type="entry name" value="MOSC"/>
    <property type="match status" value="1"/>
</dbReference>
<dbReference type="InterPro" id="IPR011037">
    <property type="entry name" value="Pyrv_Knase-like_insert_dom_sf"/>
</dbReference>
<dbReference type="SUPFAM" id="SSF141673">
    <property type="entry name" value="MOSC N-terminal domain-like"/>
    <property type="match status" value="1"/>
</dbReference>
<dbReference type="HOGENOM" id="CLU_028286_0_2_6"/>
<dbReference type="InterPro" id="IPR036010">
    <property type="entry name" value="2Fe-2S_ferredoxin-like_sf"/>
</dbReference>
<dbReference type="InterPro" id="IPR005302">
    <property type="entry name" value="MoCF_Sase_C"/>
</dbReference>
<dbReference type="GO" id="GO:0030170">
    <property type="term" value="F:pyridoxal phosphate binding"/>
    <property type="evidence" value="ECO:0007669"/>
    <property type="project" value="InterPro"/>
</dbReference>
<gene>
    <name evidence="3" type="ORF">HMPREF0454_04026</name>
</gene>
<evidence type="ECO:0000259" key="1">
    <source>
        <dbReference type="PROSITE" id="PS51085"/>
    </source>
</evidence>
<dbReference type="Gene3D" id="3.10.20.30">
    <property type="match status" value="1"/>
</dbReference>
<dbReference type="InterPro" id="IPR006058">
    <property type="entry name" value="2Fe2S_fd_BS"/>
</dbReference>
<dbReference type="GO" id="GO:0003824">
    <property type="term" value="F:catalytic activity"/>
    <property type="evidence" value="ECO:0007669"/>
    <property type="project" value="InterPro"/>
</dbReference>
<dbReference type="SUPFAM" id="SSF54292">
    <property type="entry name" value="2Fe-2S ferredoxin-like"/>
    <property type="match status" value="1"/>
</dbReference>
<dbReference type="GO" id="GO:0051537">
    <property type="term" value="F:2 iron, 2 sulfur cluster binding"/>
    <property type="evidence" value="ECO:0007669"/>
    <property type="project" value="InterPro"/>
</dbReference>
<dbReference type="PROSITE" id="PS51085">
    <property type="entry name" value="2FE2S_FER_2"/>
    <property type="match status" value="1"/>
</dbReference>
<reference evidence="3 4" key="1">
    <citation type="submission" date="2011-08" db="EMBL/GenBank/DDBJ databases">
        <authorList>
            <person name="Weinstock G."/>
            <person name="Sodergren E."/>
            <person name="Clifton S."/>
            <person name="Fulton L."/>
            <person name="Fulton B."/>
            <person name="Courtney L."/>
            <person name="Fronick C."/>
            <person name="Harrison M."/>
            <person name="Strong C."/>
            <person name="Farmer C."/>
            <person name="Delahaunty K."/>
            <person name="Markovic C."/>
            <person name="Hall O."/>
            <person name="Minx P."/>
            <person name="Tomlinson C."/>
            <person name="Mitreva M."/>
            <person name="Hou S."/>
            <person name="Chen J."/>
            <person name="Wollam A."/>
            <person name="Pepin K.H."/>
            <person name="Johnson M."/>
            <person name="Bhonagiri V."/>
            <person name="Zhang X."/>
            <person name="Suruliraj S."/>
            <person name="Warren W."/>
            <person name="Chinwalla A."/>
            <person name="Mardis E.R."/>
            <person name="Wilson R.K."/>
        </authorList>
    </citation>
    <scope>NUCLEOTIDE SEQUENCE [LARGE SCALE GENOMIC DNA]</scope>
    <source>
        <strain evidence="3 4">ATCC 51873</strain>
    </source>
</reference>
<dbReference type="InterPro" id="IPR005303">
    <property type="entry name" value="MOCOS_middle"/>
</dbReference>
<dbReference type="GO" id="GO:0030151">
    <property type="term" value="F:molybdenum ion binding"/>
    <property type="evidence" value="ECO:0007669"/>
    <property type="project" value="InterPro"/>
</dbReference>
<dbReference type="SUPFAM" id="SSF50800">
    <property type="entry name" value="PK beta-barrel domain-like"/>
    <property type="match status" value="1"/>
</dbReference>
<dbReference type="Proteomes" id="UP000005959">
    <property type="component" value="Unassembled WGS sequence"/>
</dbReference>
<dbReference type="Pfam" id="PF03476">
    <property type="entry name" value="MOSC_N"/>
    <property type="match status" value="1"/>
</dbReference>
<dbReference type="PANTHER" id="PTHR14237">
    <property type="entry name" value="MOLYBDOPTERIN COFACTOR SULFURASE MOSC"/>
    <property type="match status" value="1"/>
</dbReference>
<protein>
    <submittedName>
        <fullName evidence="3">MOSC domain protein</fullName>
    </submittedName>
</protein>
<dbReference type="PROSITE" id="PS00197">
    <property type="entry name" value="2FE2S_FER_1"/>
    <property type="match status" value="1"/>
</dbReference>
<proteinExistence type="predicted"/>
<evidence type="ECO:0000313" key="3">
    <source>
        <dbReference type="EMBL" id="EHM38891.1"/>
    </source>
</evidence>
<feature type="domain" description="2Fe-2S ferredoxin-type" evidence="1">
    <location>
        <begin position="295"/>
        <end position="374"/>
    </location>
</feature>
<evidence type="ECO:0000313" key="4">
    <source>
        <dbReference type="Proteomes" id="UP000005959"/>
    </source>
</evidence>